<dbReference type="Pfam" id="PF02518">
    <property type="entry name" value="HATPase_c"/>
    <property type="match status" value="1"/>
</dbReference>
<evidence type="ECO:0000313" key="4">
    <source>
        <dbReference type="Proteomes" id="UP000748308"/>
    </source>
</evidence>
<organism evidence="3 4">
    <name type="scientific">Eiseniibacteriota bacterium</name>
    <dbReference type="NCBI Taxonomy" id="2212470"/>
    <lineage>
        <taxon>Bacteria</taxon>
        <taxon>Candidatus Eiseniibacteriota</taxon>
    </lineage>
</organism>
<sequence>MQAGKSDSPSVAFDVRECIQRAASLMTNHALFKGIAFFVGLDPELPARVLGDPSRLRQVLFSLIMNAIRFTDEGQVTVCVTVADEKAQEATVRFEVRDTGTGIPDERIGRL</sequence>
<dbReference type="InterPro" id="IPR005467">
    <property type="entry name" value="His_kinase_dom"/>
</dbReference>
<dbReference type="PANTHER" id="PTHR45339:SF5">
    <property type="entry name" value="HISTIDINE KINASE"/>
    <property type="match status" value="1"/>
</dbReference>
<dbReference type="PANTHER" id="PTHR45339">
    <property type="entry name" value="HYBRID SIGNAL TRANSDUCTION HISTIDINE KINASE J"/>
    <property type="match status" value="1"/>
</dbReference>
<keyword evidence="1" id="KW-0597">Phosphoprotein</keyword>
<dbReference type="AlphaFoldDB" id="A0A937X903"/>
<dbReference type="Gene3D" id="3.30.565.10">
    <property type="entry name" value="Histidine kinase-like ATPase, C-terminal domain"/>
    <property type="match status" value="1"/>
</dbReference>
<dbReference type="InterPro" id="IPR036890">
    <property type="entry name" value="HATPase_C_sf"/>
</dbReference>
<protein>
    <recommendedName>
        <fullName evidence="2">Histidine kinase domain-containing protein</fullName>
    </recommendedName>
</protein>
<dbReference type="EMBL" id="VGIY01000120">
    <property type="protein sequence ID" value="MBM3317410.1"/>
    <property type="molecule type" value="Genomic_DNA"/>
</dbReference>
<dbReference type="PROSITE" id="PS50109">
    <property type="entry name" value="HIS_KIN"/>
    <property type="match status" value="1"/>
</dbReference>
<dbReference type="Proteomes" id="UP000748308">
    <property type="component" value="Unassembled WGS sequence"/>
</dbReference>
<feature type="non-terminal residue" evidence="3">
    <location>
        <position position="111"/>
    </location>
</feature>
<evidence type="ECO:0000313" key="3">
    <source>
        <dbReference type="EMBL" id="MBM3317410.1"/>
    </source>
</evidence>
<name>A0A937X903_UNCEI</name>
<reference evidence="3" key="1">
    <citation type="submission" date="2019-03" db="EMBL/GenBank/DDBJ databases">
        <title>Lake Tanganyika Metagenome-Assembled Genomes (MAGs).</title>
        <authorList>
            <person name="Tran P."/>
        </authorList>
    </citation>
    <scope>NUCLEOTIDE SEQUENCE</scope>
    <source>
        <strain evidence="3">M_DeepCast_400m_m2_100</strain>
    </source>
</reference>
<feature type="domain" description="Histidine kinase" evidence="2">
    <location>
        <begin position="1"/>
        <end position="111"/>
    </location>
</feature>
<comment type="caution">
    <text evidence="3">The sequence shown here is derived from an EMBL/GenBank/DDBJ whole genome shotgun (WGS) entry which is preliminary data.</text>
</comment>
<accession>A0A937X903</accession>
<proteinExistence type="predicted"/>
<evidence type="ECO:0000259" key="2">
    <source>
        <dbReference type="PROSITE" id="PS50109"/>
    </source>
</evidence>
<evidence type="ECO:0000256" key="1">
    <source>
        <dbReference type="ARBA" id="ARBA00022553"/>
    </source>
</evidence>
<dbReference type="InterPro" id="IPR003594">
    <property type="entry name" value="HATPase_dom"/>
</dbReference>
<dbReference type="SUPFAM" id="SSF55874">
    <property type="entry name" value="ATPase domain of HSP90 chaperone/DNA topoisomerase II/histidine kinase"/>
    <property type="match status" value="1"/>
</dbReference>
<gene>
    <name evidence="3" type="ORF">FJY75_06115</name>
</gene>